<gene>
    <name evidence="1" type="ORF">PSTEL_17530</name>
</gene>
<dbReference type="STRING" id="169760.PSTEL_17530"/>
<dbReference type="GO" id="GO:0009234">
    <property type="term" value="P:menaquinone biosynthetic process"/>
    <property type="evidence" value="ECO:0007669"/>
    <property type="project" value="InterPro"/>
</dbReference>
<keyword evidence="2" id="KW-1185">Reference proteome</keyword>
<dbReference type="KEGG" id="pste:PSTEL_17530"/>
<dbReference type="OrthoDB" id="2417886at2"/>
<dbReference type="Proteomes" id="UP000029507">
    <property type="component" value="Chromosome"/>
</dbReference>
<dbReference type="HOGENOM" id="CLU_962595_0_0_9"/>
<dbReference type="InterPro" id="IPR009920">
    <property type="entry name" value="HEPPP_synth_su1"/>
</dbReference>
<dbReference type="AlphaFoldDB" id="A0A089LUP0"/>
<evidence type="ECO:0000313" key="1">
    <source>
        <dbReference type="EMBL" id="AIQ64637.1"/>
    </source>
</evidence>
<dbReference type="RefSeq" id="WP_038697050.1">
    <property type="nucleotide sequence ID" value="NZ_CP009286.1"/>
</dbReference>
<sequence length="287" mass="32950">MKPYRIPQLAKSYTDYDMIRRHTELPPLSDARGSLLYTFLNHASRRQPDAELYALVTALVQLGLDTHESVDEAGSRNEEAMRSRQLKVLAGDFFSSWFYRLLAGGGEIGMVGSLSAAIANFNVLKAQMYIKAKELMFTAEAYLQSALQLNMSLFLSFTPLIDQTLVEPWRRLLAEFTQCETVALELKRGELPELGLEGYSFWHLLESGTEEERRQLRERKLENKDWKKLKMKYKCDSLLTDKLHQAIDAIQEVLKELKDEMLIRELRTTLDRFLLQHKISGLAAGEA</sequence>
<name>A0A089LUP0_9BACL</name>
<reference evidence="1 2" key="1">
    <citation type="submission" date="2014-08" db="EMBL/GenBank/DDBJ databases">
        <title>Comparative genomics of the Paenibacillus odorifer group.</title>
        <authorList>
            <person name="den Bakker H.C."/>
            <person name="Tsai Y.-C."/>
            <person name="Martin N."/>
            <person name="Korlach J."/>
            <person name="Wiedmann M."/>
        </authorList>
    </citation>
    <scope>NUCLEOTIDE SEQUENCE [LARGE SCALE GENOMIC DNA]</scope>
    <source>
        <strain evidence="1 2">DSM 14472</strain>
    </source>
</reference>
<protein>
    <submittedName>
        <fullName evidence="1">Heptaprenyl diphosphate synthase</fullName>
    </submittedName>
</protein>
<dbReference type="Gene3D" id="1.20.120.1450">
    <property type="match status" value="1"/>
</dbReference>
<proteinExistence type="predicted"/>
<organism evidence="1 2">
    <name type="scientific">Paenibacillus stellifer</name>
    <dbReference type="NCBI Taxonomy" id="169760"/>
    <lineage>
        <taxon>Bacteria</taxon>
        <taxon>Bacillati</taxon>
        <taxon>Bacillota</taxon>
        <taxon>Bacilli</taxon>
        <taxon>Bacillales</taxon>
        <taxon>Paenibacillaceae</taxon>
        <taxon>Paenibacillus</taxon>
    </lineage>
</organism>
<dbReference type="EMBL" id="CP009286">
    <property type="protein sequence ID" value="AIQ64637.1"/>
    <property type="molecule type" value="Genomic_DNA"/>
</dbReference>
<evidence type="ECO:0000313" key="2">
    <source>
        <dbReference type="Proteomes" id="UP000029507"/>
    </source>
</evidence>
<dbReference type="Pfam" id="PF07307">
    <property type="entry name" value="HEPPP_synt_1"/>
    <property type="match status" value="1"/>
</dbReference>
<accession>A0A089LUP0</accession>